<dbReference type="Gene3D" id="3.40.1190.20">
    <property type="match status" value="1"/>
</dbReference>
<protein>
    <submittedName>
        <fullName evidence="8">1-phosphofructokinase family hexose kinase</fullName>
    </submittedName>
</protein>
<keyword evidence="2 6" id="KW-0808">Transferase</keyword>
<dbReference type="AlphaFoldDB" id="A0A7D8AK15"/>
<dbReference type="InterPro" id="IPR011611">
    <property type="entry name" value="PfkB_dom"/>
</dbReference>
<dbReference type="EMBL" id="CP043732">
    <property type="protein sequence ID" value="QMU96367.1"/>
    <property type="molecule type" value="Genomic_DNA"/>
</dbReference>
<keyword evidence="5" id="KW-0067">ATP-binding</keyword>
<evidence type="ECO:0000256" key="4">
    <source>
        <dbReference type="ARBA" id="ARBA00022777"/>
    </source>
</evidence>
<dbReference type="GO" id="GO:0008443">
    <property type="term" value="F:phosphofructokinase activity"/>
    <property type="evidence" value="ECO:0007669"/>
    <property type="project" value="TreeGrafter"/>
</dbReference>
<dbReference type="CDD" id="cd01164">
    <property type="entry name" value="FruK_PfkB_like"/>
    <property type="match status" value="1"/>
</dbReference>
<comment type="similarity">
    <text evidence="1">Belongs to the carbohydrate kinase PfkB family.</text>
</comment>
<evidence type="ECO:0000313" key="8">
    <source>
        <dbReference type="EMBL" id="QMU96367.1"/>
    </source>
</evidence>
<evidence type="ECO:0000256" key="1">
    <source>
        <dbReference type="ARBA" id="ARBA00010688"/>
    </source>
</evidence>
<proteinExistence type="inferred from homology"/>
<sequence length="330" mass="34330">MIEHAPARPSFHIVGANPSMDRTVFVRDLAVGEVNRAERAEPMAGGKGIIVARALQRLGTPSAVYGFVGGATGRYIRDECRLLRLTDHHTEVGGDTRINAIIVDSRTGDATVVNEPGPEITPAEAEDFFEALMPRVARDDIVALSGSLPRGLDAAFAAQLVRDARELGARVVVDTSGRALQEAAAATPWAIKCNLEEFGALGTDAPLVVRDDADRRRLVSQMHGLRRQGVEIVVVTLGAGGALAVSGAGAVWVRPPRIEVVNATGSGDTFLAGLLHALGHGRPLPEAVTLAVAASARNAQLPLPDLGPAPELGSLLAGTATEMLDGGPAA</sequence>
<feature type="domain" description="Carbohydrate kinase PfkB" evidence="7">
    <location>
        <begin position="20"/>
        <end position="299"/>
    </location>
</feature>
<reference evidence="8 9" key="1">
    <citation type="journal article" date="2020" name="Front. Microbiol.">
        <title>Design of Bacterial Strain-Specific qPCR Assays Using NGS Data and Publicly Available Resources and Its Application to Track Biocontrol Strains.</title>
        <authorList>
            <person name="Hernandez I."/>
            <person name="Sant C."/>
            <person name="Martinez R."/>
            <person name="Fernandez C."/>
        </authorList>
    </citation>
    <scope>NUCLEOTIDE SEQUENCE [LARGE SCALE GENOMIC DNA]</scope>
    <source>
        <strain evidence="8 9">B24</strain>
    </source>
</reference>
<dbReference type="NCBIfam" id="TIGR03168">
    <property type="entry name" value="1-PFK"/>
    <property type="match status" value="1"/>
</dbReference>
<dbReference type="PIRSF" id="PIRSF000535">
    <property type="entry name" value="1PFK/6PFK/LacC"/>
    <property type="match status" value="1"/>
</dbReference>
<name>A0A7D8AK15_9MICO</name>
<dbReference type="GO" id="GO:0005829">
    <property type="term" value="C:cytosol"/>
    <property type="evidence" value="ECO:0007669"/>
    <property type="project" value="TreeGrafter"/>
</dbReference>
<evidence type="ECO:0000313" key="9">
    <source>
        <dbReference type="Proteomes" id="UP000515708"/>
    </source>
</evidence>
<evidence type="ECO:0000256" key="2">
    <source>
        <dbReference type="ARBA" id="ARBA00022679"/>
    </source>
</evidence>
<dbReference type="InterPro" id="IPR029056">
    <property type="entry name" value="Ribokinase-like"/>
</dbReference>
<dbReference type="Pfam" id="PF00294">
    <property type="entry name" value="PfkB"/>
    <property type="match status" value="1"/>
</dbReference>
<dbReference type="RefSeq" id="WP_182254676.1">
    <property type="nucleotide sequence ID" value="NZ_CP043732.1"/>
</dbReference>
<evidence type="ECO:0000259" key="7">
    <source>
        <dbReference type="Pfam" id="PF00294"/>
    </source>
</evidence>
<evidence type="ECO:0000256" key="6">
    <source>
        <dbReference type="PIRNR" id="PIRNR000535"/>
    </source>
</evidence>
<dbReference type="InterPro" id="IPR017583">
    <property type="entry name" value="Tagatose/fructose_Pkinase"/>
</dbReference>
<dbReference type="GO" id="GO:0005524">
    <property type="term" value="F:ATP binding"/>
    <property type="evidence" value="ECO:0007669"/>
    <property type="project" value="UniProtKB-KW"/>
</dbReference>
<keyword evidence="3" id="KW-0547">Nucleotide-binding</keyword>
<dbReference type="SUPFAM" id="SSF53613">
    <property type="entry name" value="Ribokinase-like"/>
    <property type="match status" value="1"/>
</dbReference>
<keyword evidence="4 8" id="KW-0418">Kinase</keyword>
<evidence type="ECO:0000256" key="5">
    <source>
        <dbReference type="ARBA" id="ARBA00022840"/>
    </source>
</evidence>
<evidence type="ECO:0000256" key="3">
    <source>
        <dbReference type="ARBA" id="ARBA00022741"/>
    </source>
</evidence>
<dbReference type="Proteomes" id="UP000515708">
    <property type="component" value="Chromosome"/>
</dbReference>
<dbReference type="PANTHER" id="PTHR46566">
    <property type="entry name" value="1-PHOSPHOFRUCTOKINASE-RELATED"/>
    <property type="match status" value="1"/>
</dbReference>
<dbReference type="PANTHER" id="PTHR46566:SF2">
    <property type="entry name" value="ATP-DEPENDENT 6-PHOSPHOFRUCTOKINASE ISOZYME 2"/>
    <property type="match status" value="1"/>
</dbReference>
<gene>
    <name evidence="8" type="ORF">FVO59_03450</name>
</gene>
<organism evidence="8 9">
    <name type="scientific">Microbacterium esteraromaticum</name>
    <dbReference type="NCBI Taxonomy" id="57043"/>
    <lineage>
        <taxon>Bacteria</taxon>
        <taxon>Bacillati</taxon>
        <taxon>Actinomycetota</taxon>
        <taxon>Actinomycetes</taxon>
        <taxon>Micrococcales</taxon>
        <taxon>Microbacteriaceae</taxon>
        <taxon>Microbacterium</taxon>
    </lineage>
</organism>
<accession>A0A7D8AK15</accession>